<evidence type="ECO:0000256" key="1">
    <source>
        <dbReference type="ARBA" id="ARBA00007033"/>
    </source>
</evidence>
<keyword evidence="4" id="KW-1185">Reference proteome</keyword>
<dbReference type="SUPFAM" id="SSF53448">
    <property type="entry name" value="Nucleotide-diphospho-sugar transferases"/>
    <property type="match status" value="1"/>
</dbReference>
<dbReference type="PANTHER" id="PTHR47032">
    <property type="entry name" value="UDP-D-XYLOSE:L-FUCOSE ALPHA-1,3-D-XYLOSYLTRANSFERASE-RELATED"/>
    <property type="match status" value="1"/>
</dbReference>
<dbReference type="AlphaFoldDB" id="A0A9Q1CKY2"/>
<dbReference type="GO" id="GO:0005794">
    <property type="term" value="C:Golgi apparatus"/>
    <property type="evidence" value="ECO:0007669"/>
    <property type="project" value="TreeGrafter"/>
</dbReference>
<proteinExistence type="inferred from homology"/>
<protein>
    <submittedName>
        <fullName evidence="3">UDP-D-xylose:L-fucose alpha-1,3-D-xylosyltransferase 3</fullName>
    </submittedName>
</protein>
<dbReference type="InterPro" id="IPR052636">
    <property type="entry name" value="UDP-D-xylose:L-fucose_XylT"/>
</dbReference>
<dbReference type="Proteomes" id="UP001152320">
    <property type="component" value="Chromosome 2"/>
</dbReference>
<name>A0A9Q1CKY2_HOLLE</name>
<organism evidence="3 4">
    <name type="scientific">Holothuria leucospilota</name>
    <name type="common">Black long sea cucumber</name>
    <name type="synonym">Mertensiothuria leucospilota</name>
    <dbReference type="NCBI Taxonomy" id="206669"/>
    <lineage>
        <taxon>Eukaryota</taxon>
        <taxon>Metazoa</taxon>
        <taxon>Echinodermata</taxon>
        <taxon>Eleutherozoa</taxon>
        <taxon>Echinozoa</taxon>
        <taxon>Holothuroidea</taxon>
        <taxon>Aspidochirotacea</taxon>
        <taxon>Aspidochirotida</taxon>
        <taxon>Holothuriidae</taxon>
        <taxon>Holothuria</taxon>
    </lineage>
</organism>
<accession>A0A9Q1CKY2</accession>
<dbReference type="OrthoDB" id="1712432at2759"/>
<dbReference type="PANTHER" id="PTHR47032:SF1">
    <property type="entry name" value="UDP-D-XYLOSE:L-FUCOSE ALPHA-1,3-D-XYLOSYLTRANSFERASE-RELATED"/>
    <property type="match status" value="1"/>
</dbReference>
<reference evidence="3" key="1">
    <citation type="submission" date="2021-10" db="EMBL/GenBank/DDBJ databases">
        <title>Tropical sea cucumber genome reveals ecological adaptation and Cuvierian tubules defense mechanism.</title>
        <authorList>
            <person name="Chen T."/>
        </authorList>
    </citation>
    <scope>NUCLEOTIDE SEQUENCE</scope>
    <source>
        <strain evidence="3">Nanhai2018</strain>
        <tissue evidence="3">Muscle</tissue>
    </source>
</reference>
<evidence type="ECO:0000313" key="4">
    <source>
        <dbReference type="Proteomes" id="UP001152320"/>
    </source>
</evidence>
<evidence type="ECO:0000259" key="2">
    <source>
        <dbReference type="Pfam" id="PF03407"/>
    </source>
</evidence>
<evidence type="ECO:0000313" key="3">
    <source>
        <dbReference type="EMBL" id="KAJ8047272.1"/>
    </source>
</evidence>
<feature type="domain" description="Nucleotide-diphospho-sugar transferase" evidence="2">
    <location>
        <begin position="85"/>
        <end position="281"/>
    </location>
</feature>
<dbReference type="InterPro" id="IPR029044">
    <property type="entry name" value="Nucleotide-diphossugar_trans"/>
</dbReference>
<sequence>MRELLAHLPNERVLLGRPGLKTDVDDNVANHKTPRGNETEKFVKLANIIRNLASPVLLTTTNYGFLDLVLNLLHSIERLSMQLTILVICEDKTAYVELLKRQSNFSVKFHLTLTHLQESVAKAVDYKSQPYISIVQKRVSYVELLLQRGLDVFFVDSDVVLLENPLEYFIDDKYDVFVQSDTANKDNLCAGFFYLRANDKTERFVRTWRHDLVKDPRGSQFTFNRQLRMFRPKMKVKVLPMDRFMSGQVFLKLEKPWFESSPLPVEVHANFMIGRGEKADMLKKHELWFVKD</sequence>
<dbReference type="GO" id="GO:0016757">
    <property type="term" value="F:glycosyltransferase activity"/>
    <property type="evidence" value="ECO:0007669"/>
    <property type="project" value="TreeGrafter"/>
</dbReference>
<dbReference type="Pfam" id="PF03407">
    <property type="entry name" value="Nucleotid_trans"/>
    <property type="match status" value="1"/>
</dbReference>
<comment type="caution">
    <text evidence="3">The sequence shown here is derived from an EMBL/GenBank/DDBJ whole genome shotgun (WGS) entry which is preliminary data.</text>
</comment>
<comment type="similarity">
    <text evidence="1">Belongs to the glycosyltransferase 77 family.</text>
</comment>
<gene>
    <name evidence="3" type="ORF">HOLleu_06239</name>
</gene>
<dbReference type="InterPro" id="IPR005069">
    <property type="entry name" value="Nucl-diP-sugar_transferase"/>
</dbReference>
<dbReference type="EMBL" id="JAIZAY010000002">
    <property type="protein sequence ID" value="KAJ8047272.1"/>
    <property type="molecule type" value="Genomic_DNA"/>
</dbReference>